<accession>A0ABW8F121</accession>
<name>A0ABW8F121_9BURK</name>
<keyword evidence="2" id="KW-1185">Reference proteome</keyword>
<organism evidence="1 2">
    <name type="scientific">Herbaspirillum chlorophenolicum</name>
    <dbReference type="NCBI Taxonomy" id="211589"/>
    <lineage>
        <taxon>Bacteria</taxon>
        <taxon>Pseudomonadati</taxon>
        <taxon>Pseudomonadota</taxon>
        <taxon>Betaproteobacteria</taxon>
        <taxon>Burkholderiales</taxon>
        <taxon>Oxalobacteraceae</taxon>
        <taxon>Herbaspirillum</taxon>
    </lineage>
</organism>
<sequence length="176" mass="19072">MKIFHYSPETGELIAADAAREDPLMQGEFRPPAFATPDTPPAFVSQGAALAYLNDQGQAPADFRDGAWRELEDYRGTYWRIDNGQLEYLGKLGVTPAAAGLTAKAPPQFGKWTGKAWKVDQKAAVAAANAAIEEKIAEIERTEQPAAQRAFALEGDASGLRAIQEKINALKAQIQE</sequence>
<reference evidence="1 2" key="1">
    <citation type="submission" date="2024-10" db="EMBL/GenBank/DDBJ databases">
        <title>The Natural Products Discovery Center: Release of the First 8490 Sequenced Strains for Exploring Actinobacteria Biosynthetic Diversity.</title>
        <authorList>
            <person name="Kalkreuter E."/>
            <person name="Kautsar S.A."/>
            <person name="Yang D."/>
            <person name="Bader C.D."/>
            <person name="Teijaro C.N."/>
            <person name="Fluegel L."/>
            <person name="Davis C.M."/>
            <person name="Simpson J.R."/>
            <person name="Lauterbach L."/>
            <person name="Steele A.D."/>
            <person name="Gui C."/>
            <person name="Meng S."/>
            <person name="Li G."/>
            <person name="Viehrig K."/>
            <person name="Ye F."/>
            <person name="Su P."/>
            <person name="Kiefer A.F."/>
            <person name="Nichols A."/>
            <person name="Cepeda A.J."/>
            <person name="Yan W."/>
            <person name="Fan B."/>
            <person name="Jiang Y."/>
            <person name="Adhikari A."/>
            <person name="Zheng C.-J."/>
            <person name="Schuster L."/>
            <person name="Cowan T.M."/>
            <person name="Smanski M.J."/>
            <person name="Chevrette M.G."/>
            <person name="De Carvalho L.P.S."/>
            <person name="Shen B."/>
        </authorList>
    </citation>
    <scope>NUCLEOTIDE SEQUENCE [LARGE SCALE GENOMIC DNA]</scope>
    <source>
        <strain evidence="1 2">NPDC087045</strain>
    </source>
</reference>
<protein>
    <submittedName>
        <fullName evidence="1">Phage tail protein</fullName>
    </submittedName>
</protein>
<evidence type="ECO:0000313" key="2">
    <source>
        <dbReference type="Proteomes" id="UP001617427"/>
    </source>
</evidence>
<dbReference type="RefSeq" id="WP_402701383.1">
    <property type="nucleotide sequence ID" value="NZ_JBIUZV010000007.1"/>
</dbReference>
<proteinExistence type="predicted"/>
<dbReference type="Proteomes" id="UP001617427">
    <property type="component" value="Unassembled WGS sequence"/>
</dbReference>
<gene>
    <name evidence="1" type="ORF">ACIPEN_14240</name>
</gene>
<evidence type="ECO:0000313" key="1">
    <source>
        <dbReference type="EMBL" id="MFJ3046987.1"/>
    </source>
</evidence>
<comment type="caution">
    <text evidence="1">The sequence shown here is derived from an EMBL/GenBank/DDBJ whole genome shotgun (WGS) entry which is preliminary data.</text>
</comment>
<dbReference type="EMBL" id="JBIUZV010000007">
    <property type="protein sequence ID" value="MFJ3046987.1"/>
    <property type="molecule type" value="Genomic_DNA"/>
</dbReference>